<dbReference type="RefSeq" id="WP_165056231.1">
    <property type="nucleotide sequence ID" value="NZ_AP027144.1"/>
</dbReference>
<protein>
    <submittedName>
        <fullName evidence="1">Uncharacterized protein</fullName>
    </submittedName>
</protein>
<proteinExistence type="predicted"/>
<geneLocation type="plasmid" evidence="1 2">
    <name>pSS37A-Re-2</name>
</geneLocation>
<keyword evidence="1" id="KW-0614">Plasmid</keyword>
<accession>A0ABN6VNM5</accession>
<dbReference type="EMBL" id="AP027144">
    <property type="protein sequence ID" value="BDV36491.1"/>
    <property type="molecule type" value="Genomic_DNA"/>
</dbReference>
<dbReference type="Proteomes" id="UP001317629">
    <property type="component" value="Plasmid pSS37A-Re-2"/>
</dbReference>
<sequence>MIDNLKKPMTASELKARAIAVWDNEGGAASGDQSRANAKQEIGMPSEWVKCTSDDGETGIFVNLASAGTIVPHKKGSRITFAVSEENYVDVMETPEDIMKLLSEAKNTDRP</sequence>
<organism evidence="1 2">
    <name type="scientific">Methylocystis iwaonis</name>
    <dbReference type="NCBI Taxonomy" id="2885079"/>
    <lineage>
        <taxon>Bacteria</taxon>
        <taxon>Pseudomonadati</taxon>
        <taxon>Pseudomonadota</taxon>
        <taxon>Alphaproteobacteria</taxon>
        <taxon>Hyphomicrobiales</taxon>
        <taxon>Methylocystaceae</taxon>
        <taxon>Methylocystis</taxon>
    </lineage>
</organism>
<reference evidence="1 2" key="1">
    <citation type="journal article" date="2023" name="Int. J. Syst. Evol. Microbiol.">
        <title>Methylocystis iwaonis sp. nov., a type II methane-oxidizing bacterium from surface soil of a rice paddy field in Japan, and emended description of the genus Methylocystis (ex Whittenbury et al. 1970) Bowman et al. 1993.</title>
        <authorList>
            <person name="Kaise H."/>
            <person name="Sawadogo J.B."/>
            <person name="Alam M.S."/>
            <person name="Ueno C."/>
            <person name="Dianou D."/>
            <person name="Shinjo R."/>
            <person name="Asakawa S."/>
        </authorList>
    </citation>
    <scope>NUCLEOTIDE SEQUENCE [LARGE SCALE GENOMIC DNA]</scope>
    <source>
        <strain evidence="1 2">SS37A-Re</strain>
    </source>
</reference>
<evidence type="ECO:0000313" key="2">
    <source>
        <dbReference type="Proteomes" id="UP001317629"/>
    </source>
</evidence>
<keyword evidence="2" id="KW-1185">Reference proteome</keyword>
<name>A0ABN6VNM5_9HYPH</name>
<gene>
    <name evidence="1" type="ORF">SS37A_40210</name>
</gene>
<evidence type="ECO:0000313" key="1">
    <source>
        <dbReference type="EMBL" id="BDV36491.1"/>
    </source>
</evidence>